<dbReference type="AlphaFoldDB" id="A0A8A3S811"/>
<protein>
    <submittedName>
        <fullName evidence="3">Serine acetyltransferase</fullName>
    </submittedName>
</protein>
<accession>A0A8A3S811</accession>
<keyword evidence="4" id="KW-1185">Reference proteome</keyword>
<keyword evidence="2" id="KW-0012">Acyltransferase</keyword>
<dbReference type="PANTHER" id="PTHR42811">
    <property type="entry name" value="SERINE ACETYLTRANSFERASE"/>
    <property type="match status" value="1"/>
</dbReference>
<dbReference type="Proteomes" id="UP001042704">
    <property type="component" value="Chromosome"/>
</dbReference>
<dbReference type="GeneID" id="76424762"/>
<dbReference type="SUPFAM" id="SSF51161">
    <property type="entry name" value="Trimeric LpxA-like enzymes"/>
    <property type="match status" value="1"/>
</dbReference>
<reference evidence="3" key="1">
    <citation type="journal article" date="2001" name="Int. J. Syst. Evol. Microbiol.">
        <title>Methanofollis aquaemaris sp. nov., a methanogen isolated from an aquaculture fish pond.</title>
        <authorList>
            <person name="Lai M.C."/>
            <person name="Chen S.C."/>
        </authorList>
    </citation>
    <scope>NUCLEOTIDE SEQUENCE</scope>
    <source>
        <strain evidence="3">N2F9704</strain>
    </source>
</reference>
<dbReference type="Gene3D" id="2.160.10.10">
    <property type="entry name" value="Hexapeptide repeat proteins"/>
    <property type="match status" value="1"/>
</dbReference>
<organism evidence="3 4">
    <name type="scientific">Methanofollis aquaemaris</name>
    <dbReference type="NCBI Taxonomy" id="126734"/>
    <lineage>
        <taxon>Archaea</taxon>
        <taxon>Methanobacteriati</taxon>
        <taxon>Methanobacteriota</taxon>
        <taxon>Stenosarchaea group</taxon>
        <taxon>Methanomicrobia</taxon>
        <taxon>Methanomicrobiales</taxon>
        <taxon>Methanomicrobiaceae</taxon>
        <taxon>Methanofollis</taxon>
    </lineage>
</organism>
<dbReference type="RefSeq" id="WP_265580779.1">
    <property type="nucleotide sequence ID" value="NZ_CP036172.1"/>
</dbReference>
<dbReference type="EMBL" id="CP036172">
    <property type="protein sequence ID" value="QSZ67861.1"/>
    <property type="molecule type" value="Genomic_DNA"/>
</dbReference>
<evidence type="ECO:0000256" key="2">
    <source>
        <dbReference type="ARBA" id="ARBA00023315"/>
    </source>
</evidence>
<dbReference type="GO" id="GO:0016746">
    <property type="term" value="F:acyltransferase activity"/>
    <property type="evidence" value="ECO:0007669"/>
    <property type="project" value="UniProtKB-KW"/>
</dbReference>
<proteinExistence type="predicted"/>
<evidence type="ECO:0000313" key="4">
    <source>
        <dbReference type="Proteomes" id="UP001042704"/>
    </source>
</evidence>
<dbReference type="CDD" id="cd03354">
    <property type="entry name" value="LbH_SAT"/>
    <property type="match status" value="1"/>
</dbReference>
<keyword evidence="1" id="KW-0808">Transferase</keyword>
<sequence>MILSKQDYLFYLGADKASLNQKRKYPRLLVDEVWIYQRLLRKCEYWNNCKKNKTLIHKLYFQVLLFRLTRQGICLGFTIGLNCFGPGLSIAHHGTIVVNGRARIGANCRVYPGVNIGVNPGDPINVPSIGDNVYIGPGAKIFGNIQIANDIAIGANAVVNKSFLEAGITIGGVPARKISDKRSSVVKGTQLVNSLQDLDHG</sequence>
<name>A0A8A3S811_9EURY</name>
<dbReference type="InterPro" id="IPR045304">
    <property type="entry name" value="LbH_SAT"/>
</dbReference>
<dbReference type="KEGG" id="maqe:RJ40_10305"/>
<reference evidence="3" key="2">
    <citation type="submission" date="2019-02" db="EMBL/GenBank/DDBJ databases">
        <authorList>
            <person name="Chen S.-C."/>
            <person name="Chien H.-H."/>
            <person name="Lai M.-C."/>
        </authorList>
    </citation>
    <scope>NUCLEOTIDE SEQUENCE</scope>
    <source>
        <strain evidence="3">N2F9704</strain>
    </source>
</reference>
<evidence type="ECO:0000313" key="3">
    <source>
        <dbReference type="EMBL" id="QSZ67861.1"/>
    </source>
</evidence>
<evidence type="ECO:0000256" key="1">
    <source>
        <dbReference type="ARBA" id="ARBA00022679"/>
    </source>
</evidence>
<dbReference type="InterPro" id="IPR011004">
    <property type="entry name" value="Trimer_LpxA-like_sf"/>
</dbReference>
<gene>
    <name evidence="3" type="ORF">RJ40_10305</name>
</gene>